<dbReference type="EMBL" id="MHQZ01000045">
    <property type="protein sequence ID" value="OHA12892.1"/>
    <property type="molecule type" value="Genomic_DNA"/>
</dbReference>
<evidence type="ECO:0000313" key="2">
    <source>
        <dbReference type="EMBL" id="OHA12892.1"/>
    </source>
</evidence>
<reference evidence="2 3" key="1">
    <citation type="journal article" date="2016" name="Nat. Commun.">
        <title>Thousands of microbial genomes shed light on interconnected biogeochemical processes in an aquifer system.</title>
        <authorList>
            <person name="Anantharaman K."/>
            <person name="Brown C.T."/>
            <person name="Hug L.A."/>
            <person name="Sharon I."/>
            <person name="Castelle C.J."/>
            <person name="Probst A.J."/>
            <person name="Thomas B.C."/>
            <person name="Singh A."/>
            <person name="Wilkins M.J."/>
            <person name="Karaoz U."/>
            <person name="Brodie E.L."/>
            <person name="Williams K.H."/>
            <person name="Hubbard S.S."/>
            <person name="Banfield J.F."/>
        </authorList>
    </citation>
    <scope>NUCLEOTIDE SEQUENCE [LARGE SCALE GENOMIC DNA]</scope>
</reference>
<dbReference type="InterPro" id="IPR003837">
    <property type="entry name" value="GatC"/>
</dbReference>
<dbReference type="GO" id="GO:0050566">
    <property type="term" value="F:asparaginyl-tRNA synthase (glutamine-hydrolyzing) activity"/>
    <property type="evidence" value="ECO:0007669"/>
    <property type="project" value="RHEA"/>
</dbReference>
<keyword evidence="1" id="KW-0648">Protein biosynthesis</keyword>
<evidence type="ECO:0000313" key="3">
    <source>
        <dbReference type="Proteomes" id="UP000178302"/>
    </source>
</evidence>
<dbReference type="Pfam" id="PF02686">
    <property type="entry name" value="GatC"/>
    <property type="match status" value="1"/>
</dbReference>
<sequence>MISIKEIEKLAELARIDLNEKEKKHLQENIGAILDYVKKLKEAPVENLEELTRAVGNANEMREDNNSYKPGEFSEMILNQAPSKENGYLKVKKVI</sequence>
<dbReference type="SUPFAM" id="SSF141000">
    <property type="entry name" value="Glu-tRNAGln amidotransferase C subunit"/>
    <property type="match status" value="1"/>
</dbReference>
<keyword evidence="1" id="KW-0067">ATP-binding</keyword>
<dbReference type="Proteomes" id="UP000178302">
    <property type="component" value="Unassembled WGS sequence"/>
</dbReference>
<keyword evidence="1" id="KW-0547">Nucleotide-binding</keyword>
<evidence type="ECO:0000256" key="1">
    <source>
        <dbReference type="HAMAP-Rule" id="MF_00122"/>
    </source>
</evidence>
<comment type="subunit">
    <text evidence="1">Heterotrimer of A, B and C subunits.</text>
</comment>
<dbReference type="AlphaFoldDB" id="A0A1G2LPX0"/>
<proteinExistence type="inferred from homology"/>
<comment type="caution">
    <text evidence="2">The sequence shown here is derived from an EMBL/GenBank/DDBJ whole genome shotgun (WGS) entry which is preliminary data.</text>
</comment>
<dbReference type="Gene3D" id="1.10.20.60">
    <property type="entry name" value="Glu-tRNAGln amidotransferase C subunit, N-terminal domain"/>
    <property type="match status" value="1"/>
</dbReference>
<name>A0A1G2LPX0_9BACT</name>
<dbReference type="HAMAP" id="MF_00122">
    <property type="entry name" value="GatC"/>
    <property type="match status" value="1"/>
</dbReference>
<dbReference type="GO" id="GO:0070681">
    <property type="term" value="P:glutaminyl-tRNAGln biosynthesis via transamidation"/>
    <property type="evidence" value="ECO:0007669"/>
    <property type="project" value="TreeGrafter"/>
</dbReference>
<comment type="function">
    <text evidence="1">Allows the formation of correctly charged Asn-tRNA(Asn) or Gln-tRNA(Gln) through the transamidation of misacylated Asp-tRNA(Asn) or Glu-tRNA(Gln) in organisms which lack either or both of asparaginyl-tRNA or glutaminyl-tRNA synthetases. The reaction takes place in the presence of glutamine and ATP through an activated phospho-Asp-tRNA(Asn) or phospho-Glu-tRNA(Gln).</text>
</comment>
<dbReference type="NCBIfam" id="TIGR00135">
    <property type="entry name" value="gatC"/>
    <property type="match status" value="1"/>
</dbReference>
<accession>A0A1G2LPX0</accession>
<dbReference type="GO" id="GO:0005524">
    <property type="term" value="F:ATP binding"/>
    <property type="evidence" value="ECO:0007669"/>
    <property type="project" value="UniProtKB-KW"/>
</dbReference>
<dbReference type="GO" id="GO:0006412">
    <property type="term" value="P:translation"/>
    <property type="evidence" value="ECO:0007669"/>
    <property type="project" value="UniProtKB-UniRule"/>
</dbReference>
<dbReference type="GO" id="GO:0006450">
    <property type="term" value="P:regulation of translational fidelity"/>
    <property type="evidence" value="ECO:0007669"/>
    <property type="project" value="InterPro"/>
</dbReference>
<keyword evidence="1" id="KW-0436">Ligase</keyword>
<gene>
    <name evidence="1" type="primary">gatC</name>
    <name evidence="2" type="ORF">A2909_02100</name>
</gene>
<dbReference type="PANTHER" id="PTHR15004:SF0">
    <property type="entry name" value="GLUTAMYL-TRNA(GLN) AMIDOTRANSFERASE SUBUNIT C, MITOCHONDRIAL"/>
    <property type="match status" value="1"/>
</dbReference>
<protein>
    <recommendedName>
        <fullName evidence="1">Aspartyl/glutamyl-tRNA(Asn/Gln) amidotransferase subunit C</fullName>
        <shortName evidence="1">Asp/Glu-ADT subunit C</shortName>
        <ecNumber evidence="1">6.3.5.-</ecNumber>
    </recommendedName>
</protein>
<comment type="similarity">
    <text evidence="1">Belongs to the GatC family.</text>
</comment>
<organism evidence="2 3">
    <name type="scientific">Candidatus Tagabacteria bacterium RIFCSPLOWO2_01_FULL_39_11</name>
    <dbReference type="NCBI Taxonomy" id="1802295"/>
    <lineage>
        <taxon>Bacteria</taxon>
        <taxon>Candidatus Tagaibacteriota</taxon>
    </lineage>
</organism>
<dbReference type="InterPro" id="IPR036113">
    <property type="entry name" value="Asp/Glu-ADT_sf_sub_c"/>
</dbReference>
<dbReference type="EC" id="6.3.5.-" evidence="1"/>
<dbReference type="PANTHER" id="PTHR15004">
    <property type="entry name" value="GLUTAMYL-TRNA(GLN) AMIDOTRANSFERASE SUBUNIT C, MITOCHONDRIAL"/>
    <property type="match status" value="1"/>
</dbReference>
<comment type="catalytic activity">
    <reaction evidence="1">
        <text>L-glutamyl-tRNA(Gln) + L-glutamine + ATP + H2O = L-glutaminyl-tRNA(Gln) + L-glutamate + ADP + phosphate + H(+)</text>
        <dbReference type="Rhea" id="RHEA:17521"/>
        <dbReference type="Rhea" id="RHEA-COMP:9681"/>
        <dbReference type="Rhea" id="RHEA-COMP:9684"/>
        <dbReference type="ChEBI" id="CHEBI:15377"/>
        <dbReference type="ChEBI" id="CHEBI:15378"/>
        <dbReference type="ChEBI" id="CHEBI:29985"/>
        <dbReference type="ChEBI" id="CHEBI:30616"/>
        <dbReference type="ChEBI" id="CHEBI:43474"/>
        <dbReference type="ChEBI" id="CHEBI:58359"/>
        <dbReference type="ChEBI" id="CHEBI:78520"/>
        <dbReference type="ChEBI" id="CHEBI:78521"/>
        <dbReference type="ChEBI" id="CHEBI:456216"/>
    </reaction>
</comment>
<dbReference type="GO" id="GO:0050567">
    <property type="term" value="F:glutaminyl-tRNA synthase (glutamine-hydrolyzing) activity"/>
    <property type="evidence" value="ECO:0007669"/>
    <property type="project" value="UniProtKB-UniRule"/>
</dbReference>
<comment type="catalytic activity">
    <reaction evidence="1">
        <text>L-aspartyl-tRNA(Asn) + L-glutamine + ATP + H2O = L-asparaginyl-tRNA(Asn) + L-glutamate + ADP + phosphate + 2 H(+)</text>
        <dbReference type="Rhea" id="RHEA:14513"/>
        <dbReference type="Rhea" id="RHEA-COMP:9674"/>
        <dbReference type="Rhea" id="RHEA-COMP:9677"/>
        <dbReference type="ChEBI" id="CHEBI:15377"/>
        <dbReference type="ChEBI" id="CHEBI:15378"/>
        <dbReference type="ChEBI" id="CHEBI:29985"/>
        <dbReference type="ChEBI" id="CHEBI:30616"/>
        <dbReference type="ChEBI" id="CHEBI:43474"/>
        <dbReference type="ChEBI" id="CHEBI:58359"/>
        <dbReference type="ChEBI" id="CHEBI:78515"/>
        <dbReference type="ChEBI" id="CHEBI:78516"/>
        <dbReference type="ChEBI" id="CHEBI:456216"/>
    </reaction>
</comment>